<feature type="region of interest" description="Disordered" evidence="3">
    <location>
        <begin position="454"/>
        <end position="503"/>
    </location>
</feature>
<dbReference type="CDD" id="cd08771">
    <property type="entry name" value="DLP_1"/>
    <property type="match status" value="1"/>
</dbReference>
<sequence>MGSSSKQPGHTDVQDTSQDQSKNQPEPSVVKGMEITSSLEDFQTDEQRRVLDTVARVRKCGLESILSLPQLVVCGDQSAGKSSVLEALTEIPFPRNDNLCTRFATEIILRRANANTLAIKLIPDPKRPSHEQENIKAFEKSITNFDELPNIMNAAMAVMEIGGNSQFGSKPRAFARDVLSIEIEGPSRPQLTLVDIPGLIQTDTKGVTKADVDLVGEITDQYIKQPRTICLAVVSGANDYANQKILTKVREVDSEGDRTLGIITKPDRLDSGSGTETAFIELAQNQDIHFKLGWHVLKNRKFDERDFSLMERNAAEETYFRTSNFKCLPTDCVGIDALRVRLSKLLFEHVRQELPKLRSDLEEALATAEKQLGIMGTRRSSSSECKAYLTQLSLDYYEVCKAAVGGHYEGDYFSSNEGLFSLSSMATIRRLRAVIQHMNTSFSDNIRINGHKYQIEDSSESADDKVLPESAEDEMSPEFADDDDASPRTTQTQGLGLIPSTSSPIGLDTSKAREWVRLVLIRTRGKELIGNFNPLLVGELFWEQCSNWPRLAVEYLDQINDVCSRFLGILLHDKCPKDIVSRLQVSLVQDVLKARYNGALQELGRLIEDTRSYPINYNHYYTDTLYKRRQERNKASLASCIEDATTHKPVPGYASHHHISSASVDVNKATDAYSKSIDPNMEKVSCEEALDCLFAIYKVSQKTFVANVTTQVVERHMIRGLEKIFSPVVVNGLTDSEVEAIASEPASAKRQRQFLEDRIAKLKDGQSIFRSVMGSATM</sequence>
<dbReference type="GO" id="GO:0008017">
    <property type="term" value="F:microtubule binding"/>
    <property type="evidence" value="ECO:0007669"/>
    <property type="project" value="TreeGrafter"/>
</dbReference>
<dbReference type="PANTHER" id="PTHR11566:SF66">
    <property type="entry name" value="INTERFERON-INDUCED GTP-BINDING PROTEIN MX"/>
    <property type="match status" value="1"/>
</dbReference>
<feature type="domain" description="Dynamin-type G" evidence="5">
    <location>
        <begin position="65"/>
        <end position="355"/>
    </location>
</feature>
<feature type="compositionally biased region" description="Acidic residues" evidence="3">
    <location>
        <begin position="470"/>
        <end position="484"/>
    </location>
</feature>
<name>A0A8H3GDI3_9LECA</name>
<dbReference type="Gene3D" id="3.40.50.300">
    <property type="entry name" value="P-loop containing nucleotide triphosphate hydrolases"/>
    <property type="match status" value="1"/>
</dbReference>
<evidence type="ECO:0000313" key="7">
    <source>
        <dbReference type="Proteomes" id="UP000664203"/>
    </source>
</evidence>
<dbReference type="PROSITE" id="PS51388">
    <property type="entry name" value="GED"/>
    <property type="match status" value="1"/>
</dbReference>
<gene>
    <name evidence="6" type="ORF">ALECFALPRED_007624</name>
</gene>
<dbReference type="Proteomes" id="UP000664203">
    <property type="component" value="Unassembled WGS sequence"/>
</dbReference>
<evidence type="ECO:0000256" key="3">
    <source>
        <dbReference type="SAM" id="MobiDB-lite"/>
    </source>
</evidence>
<dbReference type="InterPro" id="IPR020850">
    <property type="entry name" value="GED_dom"/>
</dbReference>
<dbReference type="PANTHER" id="PTHR11566">
    <property type="entry name" value="DYNAMIN"/>
    <property type="match status" value="1"/>
</dbReference>
<organism evidence="6 7">
    <name type="scientific">Alectoria fallacina</name>
    <dbReference type="NCBI Taxonomy" id="1903189"/>
    <lineage>
        <taxon>Eukaryota</taxon>
        <taxon>Fungi</taxon>
        <taxon>Dikarya</taxon>
        <taxon>Ascomycota</taxon>
        <taxon>Pezizomycotina</taxon>
        <taxon>Lecanoromycetes</taxon>
        <taxon>OSLEUM clade</taxon>
        <taxon>Lecanoromycetidae</taxon>
        <taxon>Lecanorales</taxon>
        <taxon>Lecanorineae</taxon>
        <taxon>Parmeliaceae</taxon>
        <taxon>Alectoria</taxon>
    </lineage>
</organism>
<dbReference type="OrthoDB" id="415706at2759"/>
<dbReference type="InterPro" id="IPR001401">
    <property type="entry name" value="Dynamin_GTPase"/>
</dbReference>
<feature type="region of interest" description="Disordered" evidence="3">
    <location>
        <begin position="1"/>
        <end position="38"/>
    </location>
</feature>
<keyword evidence="2" id="KW-0342">GTP-binding</keyword>
<reference evidence="6" key="1">
    <citation type="submission" date="2021-03" db="EMBL/GenBank/DDBJ databases">
        <authorList>
            <person name="Tagirdzhanova G."/>
        </authorList>
    </citation>
    <scope>NUCLEOTIDE SEQUENCE</scope>
</reference>
<dbReference type="AlphaFoldDB" id="A0A8H3GDI3"/>
<dbReference type="InterPro" id="IPR045063">
    <property type="entry name" value="Dynamin_N"/>
</dbReference>
<dbReference type="GO" id="GO:0048312">
    <property type="term" value="P:intracellular distribution of mitochondria"/>
    <property type="evidence" value="ECO:0007669"/>
    <property type="project" value="TreeGrafter"/>
</dbReference>
<evidence type="ECO:0000256" key="1">
    <source>
        <dbReference type="ARBA" id="ARBA00022741"/>
    </source>
</evidence>
<dbReference type="GO" id="GO:0005525">
    <property type="term" value="F:GTP binding"/>
    <property type="evidence" value="ECO:0007669"/>
    <property type="project" value="InterPro"/>
</dbReference>
<dbReference type="GO" id="GO:0016020">
    <property type="term" value="C:membrane"/>
    <property type="evidence" value="ECO:0007669"/>
    <property type="project" value="TreeGrafter"/>
</dbReference>
<evidence type="ECO:0000259" key="4">
    <source>
        <dbReference type="PROSITE" id="PS51388"/>
    </source>
</evidence>
<dbReference type="PROSITE" id="PS51718">
    <property type="entry name" value="G_DYNAMIN_2"/>
    <property type="match status" value="1"/>
</dbReference>
<dbReference type="GO" id="GO:0000266">
    <property type="term" value="P:mitochondrial fission"/>
    <property type="evidence" value="ECO:0007669"/>
    <property type="project" value="TreeGrafter"/>
</dbReference>
<keyword evidence="1" id="KW-0547">Nucleotide-binding</keyword>
<keyword evidence="7" id="KW-1185">Reference proteome</keyword>
<dbReference type="InterPro" id="IPR000375">
    <property type="entry name" value="Dynamin_stalk"/>
</dbReference>
<dbReference type="GO" id="GO:0003924">
    <property type="term" value="F:GTPase activity"/>
    <property type="evidence" value="ECO:0007669"/>
    <property type="project" value="InterPro"/>
</dbReference>
<dbReference type="SUPFAM" id="SSF52540">
    <property type="entry name" value="P-loop containing nucleoside triphosphate hydrolases"/>
    <property type="match status" value="1"/>
</dbReference>
<dbReference type="Pfam" id="PF00350">
    <property type="entry name" value="Dynamin_N"/>
    <property type="match status" value="1"/>
</dbReference>
<evidence type="ECO:0000313" key="6">
    <source>
        <dbReference type="EMBL" id="CAF9938376.1"/>
    </source>
</evidence>
<comment type="caution">
    <text evidence="6">The sequence shown here is derived from an EMBL/GenBank/DDBJ whole genome shotgun (WGS) entry which is preliminary data.</text>
</comment>
<dbReference type="InterPro" id="IPR027417">
    <property type="entry name" value="P-loop_NTPase"/>
</dbReference>
<protein>
    <submittedName>
        <fullName evidence="6">Uncharacterized protein</fullName>
    </submittedName>
</protein>
<feature type="compositionally biased region" description="Polar residues" evidence="3">
    <location>
        <begin position="487"/>
        <end position="503"/>
    </location>
</feature>
<dbReference type="GO" id="GO:0005874">
    <property type="term" value="C:microtubule"/>
    <property type="evidence" value="ECO:0007669"/>
    <property type="project" value="TreeGrafter"/>
</dbReference>
<dbReference type="SMART" id="SM00053">
    <property type="entry name" value="DYNc"/>
    <property type="match status" value="1"/>
</dbReference>
<evidence type="ECO:0000256" key="2">
    <source>
        <dbReference type="ARBA" id="ARBA00023134"/>
    </source>
</evidence>
<accession>A0A8H3GDI3</accession>
<dbReference type="FunFam" id="3.40.50.300:FF:001425">
    <property type="entry name" value="Dynamin GTPase, putative"/>
    <property type="match status" value="1"/>
</dbReference>
<dbReference type="GO" id="GO:0006897">
    <property type="term" value="P:endocytosis"/>
    <property type="evidence" value="ECO:0007669"/>
    <property type="project" value="TreeGrafter"/>
</dbReference>
<dbReference type="EMBL" id="CAJPDR010000509">
    <property type="protein sequence ID" value="CAF9938376.1"/>
    <property type="molecule type" value="Genomic_DNA"/>
</dbReference>
<dbReference type="GO" id="GO:0005739">
    <property type="term" value="C:mitochondrion"/>
    <property type="evidence" value="ECO:0007669"/>
    <property type="project" value="TreeGrafter"/>
</dbReference>
<dbReference type="PRINTS" id="PR00195">
    <property type="entry name" value="DYNAMIN"/>
</dbReference>
<evidence type="ECO:0000259" key="5">
    <source>
        <dbReference type="PROSITE" id="PS51718"/>
    </source>
</evidence>
<feature type="compositionally biased region" description="Polar residues" evidence="3">
    <location>
        <begin position="1"/>
        <end position="26"/>
    </location>
</feature>
<dbReference type="Pfam" id="PF01031">
    <property type="entry name" value="Dynamin_M"/>
    <property type="match status" value="1"/>
</dbReference>
<feature type="domain" description="GED" evidence="4">
    <location>
        <begin position="686"/>
        <end position="777"/>
    </location>
</feature>
<dbReference type="InterPro" id="IPR022812">
    <property type="entry name" value="Dynamin"/>
</dbReference>
<proteinExistence type="predicted"/>
<dbReference type="GO" id="GO:0016559">
    <property type="term" value="P:peroxisome fission"/>
    <property type="evidence" value="ECO:0007669"/>
    <property type="project" value="TreeGrafter"/>
</dbReference>
<dbReference type="InterPro" id="IPR030381">
    <property type="entry name" value="G_DYNAMIN_dom"/>
</dbReference>